<protein>
    <submittedName>
        <fullName evidence="1">Uncharacterized protein</fullName>
    </submittedName>
</protein>
<sequence length="214" mass="23697">MNLSPQLLHSRALYRILGRLASVIELFHAHEKLGSPSPPLICWYHRRSDIKPRSAHLLVHGWEMPAGITDDCPWRSISLIWTPAHAGLSGNEEAHSLARGLTFRAGEIEPPLQAEERLLSFHHILAYYRDERRVYAPPASSLTTNSPLHANFAANQGIFCTSSSRAPPSPIPPSLAVAASYWDSIMNSTSTFVQRKVISCAMKRIALQGLSCVL</sequence>
<keyword evidence="2" id="KW-1185">Reference proteome</keyword>
<evidence type="ECO:0000313" key="2">
    <source>
        <dbReference type="Proteomes" id="UP000821845"/>
    </source>
</evidence>
<dbReference type="Proteomes" id="UP000821845">
    <property type="component" value="Chromosome 4"/>
</dbReference>
<dbReference type="EMBL" id="CM023484">
    <property type="protein sequence ID" value="KAH6934580.1"/>
    <property type="molecule type" value="Genomic_DNA"/>
</dbReference>
<organism evidence="1 2">
    <name type="scientific">Hyalomma asiaticum</name>
    <name type="common">Tick</name>
    <dbReference type="NCBI Taxonomy" id="266040"/>
    <lineage>
        <taxon>Eukaryota</taxon>
        <taxon>Metazoa</taxon>
        <taxon>Ecdysozoa</taxon>
        <taxon>Arthropoda</taxon>
        <taxon>Chelicerata</taxon>
        <taxon>Arachnida</taxon>
        <taxon>Acari</taxon>
        <taxon>Parasitiformes</taxon>
        <taxon>Ixodida</taxon>
        <taxon>Ixodoidea</taxon>
        <taxon>Ixodidae</taxon>
        <taxon>Hyalomminae</taxon>
        <taxon>Hyalomma</taxon>
    </lineage>
</organism>
<comment type="caution">
    <text evidence="1">The sequence shown here is derived from an EMBL/GenBank/DDBJ whole genome shotgun (WGS) entry which is preliminary data.</text>
</comment>
<name>A0ACB7SJ22_HYAAI</name>
<accession>A0ACB7SJ22</accession>
<proteinExistence type="predicted"/>
<gene>
    <name evidence="1" type="ORF">HPB50_025488</name>
</gene>
<evidence type="ECO:0000313" key="1">
    <source>
        <dbReference type="EMBL" id="KAH6934580.1"/>
    </source>
</evidence>
<reference evidence="1" key="1">
    <citation type="submission" date="2020-05" db="EMBL/GenBank/DDBJ databases">
        <title>Large-scale comparative analyses of tick genomes elucidate their genetic diversity and vector capacities.</title>
        <authorList>
            <person name="Jia N."/>
            <person name="Wang J."/>
            <person name="Shi W."/>
            <person name="Du L."/>
            <person name="Sun Y."/>
            <person name="Zhan W."/>
            <person name="Jiang J."/>
            <person name="Wang Q."/>
            <person name="Zhang B."/>
            <person name="Ji P."/>
            <person name="Sakyi L.B."/>
            <person name="Cui X."/>
            <person name="Yuan T."/>
            <person name="Jiang B."/>
            <person name="Yang W."/>
            <person name="Lam T.T.-Y."/>
            <person name="Chang Q."/>
            <person name="Ding S."/>
            <person name="Wang X."/>
            <person name="Zhu J."/>
            <person name="Ruan X."/>
            <person name="Zhao L."/>
            <person name="Wei J."/>
            <person name="Que T."/>
            <person name="Du C."/>
            <person name="Cheng J."/>
            <person name="Dai P."/>
            <person name="Han X."/>
            <person name="Huang E."/>
            <person name="Gao Y."/>
            <person name="Liu J."/>
            <person name="Shao H."/>
            <person name="Ye R."/>
            <person name="Li L."/>
            <person name="Wei W."/>
            <person name="Wang X."/>
            <person name="Wang C."/>
            <person name="Yang T."/>
            <person name="Huo Q."/>
            <person name="Li W."/>
            <person name="Guo W."/>
            <person name="Chen H."/>
            <person name="Zhou L."/>
            <person name="Ni X."/>
            <person name="Tian J."/>
            <person name="Zhou Y."/>
            <person name="Sheng Y."/>
            <person name="Liu T."/>
            <person name="Pan Y."/>
            <person name="Xia L."/>
            <person name="Li J."/>
            <person name="Zhao F."/>
            <person name="Cao W."/>
        </authorList>
    </citation>
    <scope>NUCLEOTIDE SEQUENCE</scope>
    <source>
        <strain evidence="1">Hyas-2018</strain>
    </source>
</reference>